<feature type="transmembrane region" description="Helical" evidence="5">
    <location>
        <begin position="383"/>
        <end position="406"/>
    </location>
</feature>
<feature type="domain" description="Major facilitator superfamily (MFS) profile" evidence="6">
    <location>
        <begin position="34"/>
        <end position="471"/>
    </location>
</feature>
<feature type="transmembrane region" description="Helical" evidence="5">
    <location>
        <begin position="330"/>
        <end position="351"/>
    </location>
</feature>
<dbReference type="AlphaFoldDB" id="A0AAU9TWU3"/>
<evidence type="ECO:0000256" key="5">
    <source>
        <dbReference type="SAM" id="Phobius"/>
    </source>
</evidence>
<feature type="transmembrane region" description="Helical" evidence="5">
    <location>
        <begin position="442"/>
        <end position="466"/>
    </location>
</feature>
<proteinExistence type="predicted"/>
<evidence type="ECO:0000313" key="8">
    <source>
        <dbReference type="Proteomes" id="UP001153954"/>
    </source>
</evidence>
<dbReference type="InterPro" id="IPR036259">
    <property type="entry name" value="MFS_trans_sf"/>
</dbReference>
<dbReference type="InterPro" id="IPR020846">
    <property type="entry name" value="MFS_dom"/>
</dbReference>
<gene>
    <name evidence="7" type="ORF">EEDITHA_LOCUS7469</name>
</gene>
<keyword evidence="8" id="KW-1185">Reference proteome</keyword>
<dbReference type="Pfam" id="PF00083">
    <property type="entry name" value="Sugar_tr"/>
    <property type="match status" value="1"/>
</dbReference>
<feature type="transmembrane region" description="Helical" evidence="5">
    <location>
        <begin position="127"/>
        <end position="146"/>
    </location>
</feature>
<dbReference type="PROSITE" id="PS00216">
    <property type="entry name" value="SUGAR_TRANSPORT_1"/>
    <property type="match status" value="1"/>
</dbReference>
<feature type="transmembrane region" description="Helical" evidence="5">
    <location>
        <begin position="32"/>
        <end position="51"/>
    </location>
</feature>
<protein>
    <recommendedName>
        <fullName evidence="6">Major facilitator superfamily (MFS) profile domain-containing protein</fullName>
    </recommendedName>
</protein>
<dbReference type="GO" id="GO:0022857">
    <property type="term" value="F:transmembrane transporter activity"/>
    <property type="evidence" value="ECO:0007669"/>
    <property type="project" value="InterPro"/>
</dbReference>
<keyword evidence="4 5" id="KW-0472">Membrane</keyword>
<dbReference type="Gene3D" id="1.20.1250.20">
    <property type="entry name" value="MFS general substrate transporter like domains"/>
    <property type="match status" value="1"/>
</dbReference>
<accession>A0AAU9TWU3</accession>
<dbReference type="InterPro" id="IPR005829">
    <property type="entry name" value="Sugar_transporter_CS"/>
</dbReference>
<keyword evidence="3 5" id="KW-1133">Transmembrane helix</keyword>
<dbReference type="SUPFAM" id="SSF103473">
    <property type="entry name" value="MFS general substrate transporter"/>
    <property type="match status" value="1"/>
</dbReference>
<name>A0AAU9TWU3_EUPED</name>
<organism evidence="7 8">
    <name type="scientific">Euphydryas editha</name>
    <name type="common">Edith's checkerspot</name>
    <dbReference type="NCBI Taxonomy" id="104508"/>
    <lineage>
        <taxon>Eukaryota</taxon>
        <taxon>Metazoa</taxon>
        <taxon>Ecdysozoa</taxon>
        <taxon>Arthropoda</taxon>
        <taxon>Hexapoda</taxon>
        <taxon>Insecta</taxon>
        <taxon>Pterygota</taxon>
        <taxon>Neoptera</taxon>
        <taxon>Endopterygota</taxon>
        <taxon>Lepidoptera</taxon>
        <taxon>Glossata</taxon>
        <taxon>Ditrysia</taxon>
        <taxon>Papilionoidea</taxon>
        <taxon>Nymphalidae</taxon>
        <taxon>Nymphalinae</taxon>
        <taxon>Euphydryas</taxon>
    </lineage>
</organism>
<keyword evidence="2 5" id="KW-0812">Transmembrane</keyword>
<evidence type="ECO:0000313" key="7">
    <source>
        <dbReference type="EMBL" id="CAH2091621.1"/>
    </source>
</evidence>
<reference evidence="7" key="1">
    <citation type="submission" date="2022-03" db="EMBL/GenBank/DDBJ databases">
        <authorList>
            <person name="Tunstrom K."/>
        </authorList>
    </citation>
    <scope>NUCLEOTIDE SEQUENCE</scope>
</reference>
<comment type="subcellular location">
    <subcellularLocation>
        <location evidence="1">Membrane</location>
        <topology evidence="1">Multi-pass membrane protein</topology>
    </subcellularLocation>
</comment>
<evidence type="ECO:0000256" key="4">
    <source>
        <dbReference type="ARBA" id="ARBA00023136"/>
    </source>
</evidence>
<dbReference type="Proteomes" id="UP001153954">
    <property type="component" value="Unassembled WGS sequence"/>
</dbReference>
<evidence type="ECO:0000256" key="1">
    <source>
        <dbReference type="ARBA" id="ARBA00004141"/>
    </source>
</evidence>
<evidence type="ECO:0000256" key="3">
    <source>
        <dbReference type="ARBA" id="ARBA00022989"/>
    </source>
</evidence>
<feature type="transmembrane region" description="Helical" evidence="5">
    <location>
        <begin position="301"/>
        <end position="324"/>
    </location>
</feature>
<evidence type="ECO:0000256" key="2">
    <source>
        <dbReference type="ARBA" id="ARBA00022692"/>
    </source>
</evidence>
<sequence>MGEIKINSEKKVDLDDILDQYGIFNRYHLQTMFLAFLAFASNAMYCTNYVFAAEKVDYRCKDDLDNPHYCYANSTQLCSEWLYDEPDSFVSYFQLACHEWKRTLVGTVHSFGYMCGLLIVGPLSDRVGRKTAVVITGILGGFFGLLRSFSPWYWFYIAMEFLEAAIGDSCSPMYVLVIEIVSSKKRLVFYMMCGLGYGFGGMMLAIIAWLTPNWRWFLRAIYLPSFLFFLYKFLLDESPRWLITKGRKDEAVTVLEKAAEKNKQAIDKNSLNQLSCDVSPNVPFNELLKDTFKSSQLRRRFFVCLVWWTASTFIIYGMIISSVTLQGNKYVNYGLSSLVEIPASFIVTYILIHFKRKLPMMLSFFTGAALCIAQPFIPIGLPWLSITFYMMGRMMSSFFFAITYIYTSELFPTYTRNSMHALCSSLGRVGSIIAPQTPLLNVFWSGLPSLIFGLVAVFAGLTTFLVPDVSDDLLPDTILQAESLGKSKIPSKSAEAHNERDTSQL</sequence>
<dbReference type="EMBL" id="CAKOGL010000011">
    <property type="protein sequence ID" value="CAH2091621.1"/>
    <property type="molecule type" value="Genomic_DNA"/>
</dbReference>
<dbReference type="InterPro" id="IPR005828">
    <property type="entry name" value="MFS_sugar_transport-like"/>
</dbReference>
<feature type="transmembrane region" description="Helical" evidence="5">
    <location>
        <begin position="187"/>
        <end position="210"/>
    </location>
</feature>
<feature type="transmembrane region" description="Helical" evidence="5">
    <location>
        <begin position="358"/>
        <end position="377"/>
    </location>
</feature>
<feature type="transmembrane region" description="Helical" evidence="5">
    <location>
        <begin position="216"/>
        <end position="235"/>
    </location>
</feature>
<dbReference type="GO" id="GO:0016020">
    <property type="term" value="C:membrane"/>
    <property type="evidence" value="ECO:0007669"/>
    <property type="project" value="UniProtKB-SubCell"/>
</dbReference>
<comment type="caution">
    <text evidence="7">The sequence shown here is derived from an EMBL/GenBank/DDBJ whole genome shotgun (WGS) entry which is preliminary data.</text>
</comment>
<dbReference type="PROSITE" id="PS50850">
    <property type="entry name" value="MFS"/>
    <property type="match status" value="1"/>
</dbReference>
<dbReference type="PANTHER" id="PTHR24064">
    <property type="entry name" value="SOLUTE CARRIER FAMILY 22 MEMBER"/>
    <property type="match status" value="1"/>
</dbReference>
<evidence type="ECO:0000259" key="6">
    <source>
        <dbReference type="PROSITE" id="PS50850"/>
    </source>
</evidence>